<feature type="non-terminal residue" evidence="1">
    <location>
        <position position="131"/>
    </location>
</feature>
<dbReference type="EMBL" id="GANP01011649">
    <property type="protein sequence ID" value="JAB72819.1"/>
    <property type="molecule type" value="mRNA"/>
</dbReference>
<feature type="non-terminal residue" evidence="1">
    <location>
        <position position="1"/>
    </location>
</feature>
<protein>
    <submittedName>
        <fullName evidence="1">Uncharacterized protein</fullName>
    </submittedName>
</protein>
<name>V5H701_IXORI</name>
<evidence type="ECO:0000313" key="1">
    <source>
        <dbReference type="EMBL" id="JAB72819.1"/>
    </source>
</evidence>
<organism evidence="1">
    <name type="scientific">Ixodes ricinus</name>
    <name type="common">Common tick</name>
    <name type="synonym">Acarus ricinus</name>
    <dbReference type="NCBI Taxonomy" id="34613"/>
    <lineage>
        <taxon>Eukaryota</taxon>
        <taxon>Metazoa</taxon>
        <taxon>Ecdysozoa</taxon>
        <taxon>Arthropoda</taxon>
        <taxon>Chelicerata</taxon>
        <taxon>Arachnida</taxon>
        <taxon>Acari</taxon>
        <taxon>Parasitiformes</taxon>
        <taxon>Ixodida</taxon>
        <taxon>Ixodoidea</taxon>
        <taxon>Ixodidae</taxon>
        <taxon>Ixodinae</taxon>
        <taxon>Ixodes</taxon>
    </lineage>
</organism>
<proteinExistence type="evidence at transcript level"/>
<sequence length="131" mass="14281">CDKLRSQTGGDDGGCWGTCNHALCRCPFVRCTIGEAQEATFSVRSVVTGKTRASFSSAPAPARARRLCSCFGCVCTLEADSEYKGGKLVLDVGQLSGRRQLQMMFRRRLQSADRPQTSAFVNDYGAWNAFP</sequence>
<dbReference type="AlphaFoldDB" id="V5H701"/>
<accession>V5H701</accession>
<reference evidence="1" key="1">
    <citation type="journal article" date="2015" name="Sci. Rep.">
        <title>Tissue- and time-dependent transcription in Ixodes ricinus salivary glands and midguts when blood feeding on the vertebrate host.</title>
        <authorList>
            <person name="Kotsyfakis M."/>
            <person name="Schwarz A."/>
            <person name="Erhart J."/>
            <person name="Ribeiro J.M."/>
        </authorList>
    </citation>
    <scope>NUCLEOTIDE SEQUENCE</scope>
    <source>
        <tissue evidence="1">Salivary gland and midgut</tissue>
    </source>
</reference>